<proteinExistence type="predicted"/>
<dbReference type="AlphaFoldDB" id="A0A0F9P4B9"/>
<reference evidence="1" key="1">
    <citation type="journal article" date="2015" name="Nature">
        <title>Complex archaea that bridge the gap between prokaryotes and eukaryotes.</title>
        <authorList>
            <person name="Spang A."/>
            <person name="Saw J.H."/>
            <person name="Jorgensen S.L."/>
            <person name="Zaremba-Niedzwiedzka K."/>
            <person name="Martijn J."/>
            <person name="Lind A.E."/>
            <person name="van Eijk R."/>
            <person name="Schleper C."/>
            <person name="Guy L."/>
            <person name="Ettema T.J."/>
        </authorList>
    </citation>
    <scope>NUCLEOTIDE SEQUENCE</scope>
</reference>
<accession>A0A0F9P4B9</accession>
<name>A0A0F9P4B9_9ZZZZ</name>
<evidence type="ECO:0000313" key="1">
    <source>
        <dbReference type="EMBL" id="KKN26685.1"/>
    </source>
</evidence>
<dbReference type="EMBL" id="LAZR01002701">
    <property type="protein sequence ID" value="KKN26685.1"/>
    <property type="molecule type" value="Genomic_DNA"/>
</dbReference>
<gene>
    <name evidence="1" type="ORF">LCGC14_0872250</name>
</gene>
<comment type="caution">
    <text evidence="1">The sequence shown here is derived from an EMBL/GenBank/DDBJ whole genome shotgun (WGS) entry which is preliminary data.</text>
</comment>
<protein>
    <submittedName>
        <fullName evidence="1">Uncharacterized protein</fullName>
    </submittedName>
</protein>
<sequence>MAKVSVQMLGDTQIELDVTGDKIRADGFFGQKDGLHSVAWSLEDFTGRIFLEASLATDPQEEDWFSLFLDGSKAFIEYPLIPGAPSGAKGDTLVDAFTFQGNFIWLRVRIDRSFIRPLPTSDLEKALLGSVKKVLLNH</sequence>
<organism evidence="1">
    <name type="scientific">marine sediment metagenome</name>
    <dbReference type="NCBI Taxonomy" id="412755"/>
    <lineage>
        <taxon>unclassified sequences</taxon>
        <taxon>metagenomes</taxon>
        <taxon>ecological metagenomes</taxon>
    </lineage>
</organism>